<name>A0ABS4D0B0_9BACI</name>
<evidence type="ECO:0000313" key="2">
    <source>
        <dbReference type="EMBL" id="MBP1083039.1"/>
    </source>
</evidence>
<dbReference type="EMBL" id="JAFDST010000004">
    <property type="protein sequence ID" value="MBP1083039.1"/>
    <property type="molecule type" value="Genomic_DNA"/>
</dbReference>
<evidence type="ECO:0000313" key="3">
    <source>
        <dbReference type="Proteomes" id="UP000674416"/>
    </source>
</evidence>
<proteinExistence type="predicted"/>
<keyword evidence="1" id="KW-1133">Transmembrane helix</keyword>
<reference evidence="2 3" key="1">
    <citation type="submission" date="2021-01" db="EMBL/GenBank/DDBJ databases">
        <title>Genomic Encyclopedia of Type Strains, Phase IV (KMG-IV): sequencing the most valuable type-strain genomes for metagenomic binning, comparative biology and taxonomic classification.</title>
        <authorList>
            <person name="Goeker M."/>
        </authorList>
    </citation>
    <scope>NUCLEOTIDE SEQUENCE [LARGE SCALE GENOMIC DNA]</scope>
    <source>
        <strain evidence="2 3">DSM 103394</strain>
    </source>
</reference>
<protein>
    <submittedName>
        <fullName evidence="2">Uncharacterized protein</fullName>
    </submittedName>
</protein>
<keyword evidence="1" id="KW-0812">Transmembrane</keyword>
<gene>
    <name evidence="2" type="ORF">JOC74_003549</name>
</gene>
<keyword evidence="3" id="KW-1185">Reference proteome</keyword>
<accession>A0ABS4D0B0</accession>
<evidence type="ECO:0000256" key="1">
    <source>
        <dbReference type="SAM" id="Phobius"/>
    </source>
</evidence>
<organism evidence="2 3">
    <name type="scientific">Bacillus capparidis</name>
    <dbReference type="NCBI Taxonomy" id="1840411"/>
    <lineage>
        <taxon>Bacteria</taxon>
        <taxon>Bacillati</taxon>
        <taxon>Bacillota</taxon>
        <taxon>Bacilli</taxon>
        <taxon>Bacillales</taxon>
        <taxon>Bacillaceae</taxon>
        <taxon>Bacillus</taxon>
    </lineage>
</organism>
<feature type="transmembrane region" description="Helical" evidence="1">
    <location>
        <begin position="12"/>
        <end position="34"/>
    </location>
</feature>
<dbReference type="Proteomes" id="UP000674416">
    <property type="component" value="Unassembled WGS sequence"/>
</dbReference>
<keyword evidence="1" id="KW-0472">Membrane</keyword>
<comment type="caution">
    <text evidence="2">The sequence shown here is derived from an EMBL/GenBank/DDBJ whole genome shotgun (WGS) entry which is preliminary data.</text>
</comment>
<sequence>MKRCVCKVIKGLATGFTAVTLTFNLSSTCFYGVLPKTNDRMGFAMRTNKPIFVLLLLDFVNCSNGSRHTLGSGLQKEGKHTLREFFVRDEMIQVHIAKIQGLEVNEAFEQTRNMFQSLPVSKYPSLVELAKLF</sequence>